<sequence length="80" mass="8952">MFLVGIAQPILNGKAIVRMEELSWPIFLIFVLGGAIFLNKGGKMTISPDLNLLIWGVIGLVFFGGFALYGYLHDHKKHHR</sequence>
<keyword evidence="1" id="KW-1133">Transmembrane helix</keyword>
<evidence type="ECO:0000313" key="3">
    <source>
        <dbReference type="Proteomes" id="UP000029452"/>
    </source>
</evidence>
<keyword evidence="1" id="KW-0472">Membrane</keyword>
<dbReference type="EMBL" id="JPGK01000005">
    <property type="protein sequence ID" value="KGA93778.1"/>
    <property type="molecule type" value="Genomic_DNA"/>
</dbReference>
<evidence type="ECO:0000256" key="1">
    <source>
        <dbReference type="SAM" id="Phobius"/>
    </source>
</evidence>
<protein>
    <submittedName>
        <fullName evidence="2">Uncharacterized protein</fullName>
    </submittedName>
</protein>
<evidence type="ECO:0000313" key="2">
    <source>
        <dbReference type="EMBL" id="KGA93778.1"/>
    </source>
</evidence>
<proteinExistence type="predicted"/>
<keyword evidence="1" id="KW-0812">Transmembrane</keyword>
<name>A0A094W8C2_9BACT</name>
<comment type="caution">
    <text evidence="2">The sequence shown here is derived from an EMBL/GenBank/DDBJ whole genome shotgun (WGS) entry which is preliminary data.</text>
</comment>
<dbReference type="AlphaFoldDB" id="A0A094W8C2"/>
<feature type="transmembrane region" description="Helical" evidence="1">
    <location>
        <begin position="50"/>
        <end position="72"/>
    </location>
</feature>
<accession>A0A094W8C2</accession>
<dbReference type="PATRIC" id="fig|178606.4.peg.1491"/>
<gene>
    <name evidence="2" type="ORF">LptCag_1488</name>
</gene>
<dbReference type="Proteomes" id="UP000029452">
    <property type="component" value="Unassembled WGS sequence"/>
</dbReference>
<reference evidence="2 3" key="1">
    <citation type="submission" date="2014-06" db="EMBL/GenBank/DDBJ databases">
        <title>Draft genome sequence of iron oxidizing acidophile Leptospirillum ferriphilum DSM14647.</title>
        <authorList>
            <person name="Cardenas J.P."/>
            <person name="Lazcano M."/>
            <person name="Ossandon F.J."/>
            <person name="Corbett M."/>
            <person name="Holmes D.S."/>
            <person name="Watkin E."/>
        </authorList>
    </citation>
    <scope>NUCLEOTIDE SEQUENCE [LARGE SCALE GENOMIC DNA]</scope>
    <source>
        <strain evidence="2 3">DSM 14647</strain>
    </source>
</reference>
<organism evidence="2 3">
    <name type="scientific">Leptospirillum ferriphilum</name>
    <dbReference type="NCBI Taxonomy" id="178606"/>
    <lineage>
        <taxon>Bacteria</taxon>
        <taxon>Pseudomonadati</taxon>
        <taxon>Nitrospirota</taxon>
        <taxon>Nitrospiria</taxon>
        <taxon>Nitrospirales</taxon>
        <taxon>Nitrospiraceae</taxon>
        <taxon>Leptospirillum</taxon>
    </lineage>
</organism>
<feature type="transmembrane region" description="Helical" evidence="1">
    <location>
        <begin position="22"/>
        <end position="38"/>
    </location>
</feature>